<feature type="region of interest" description="Disordered" evidence="1">
    <location>
        <begin position="103"/>
        <end position="171"/>
    </location>
</feature>
<feature type="compositionally biased region" description="Polar residues" evidence="1">
    <location>
        <begin position="138"/>
        <end position="152"/>
    </location>
</feature>
<reference evidence="2 3" key="1">
    <citation type="journal article" date="2023" name="Plants (Basel)">
        <title>Bridging the Gap: Combining Genomics and Transcriptomics Approaches to Understand Stylosanthes scabra, an Orphan Legume from the Brazilian Caatinga.</title>
        <authorList>
            <person name="Ferreira-Neto J.R.C."/>
            <person name="da Silva M.D."/>
            <person name="Binneck E."/>
            <person name="de Melo N.F."/>
            <person name="da Silva R.H."/>
            <person name="de Melo A.L.T.M."/>
            <person name="Pandolfi V."/>
            <person name="Bustamante F.O."/>
            <person name="Brasileiro-Vidal A.C."/>
            <person name="Benko-Iseppon A.M."/>
        </authorList>
    </citation>
    <scope>NUCLEOTIDE SEQUENCE [LARGE SCALE GENOMIC DNA]</scope>
    <source>
        <tissue evidence="2">Leaves</tissue>
    </source>
</reference>
<accession>A0ABU6XTF4</accession>
<sequence length="171" mass="18693">MKVVDVPVKGAYLAVTGLRWTDESRNGHEGVKRCHFIITLSLMIVAKLGFHFPQSIQGLYNNQPWKAKECPQNPNEVPVKGDRRGHPQFRLCSLRRLGMTEMEPRRSASKFSTKIFTSGGSAKPPPFPSRSSSSSNSATTLDSPAISTVGSQSKREASPSCSKVRVLSSSC</sequence>
<evidence type="ECO:0000313" key="2">
    <source>
        <dbReference type="EMBL" id="MED6200606.1"/>
    </source>
</evidence>
<evidence type="ECO:0000313" key="3">
    <source>
        <dbReference type="Proteomes" id="UP001341840"/>
    </source>
</evidence>
<organism evidence="2 3">
    <name type="scientific">Stylosanthes scabra</name>
    <dbReference type="NCBI Taxonomy" id="79078"/>
    <lineage>
        <taxon>Eukaryota</taxon>
        <taxon>Viridiplantae</taxon>
        <taxon>Streptophyta</taxon>
        <taxon>Embryophyta</taxon>
        <taxon>Tracheophyta</taxon>
        <taxon>Spermatophyta</taxon>
        <taxon>Magnoliopsida</taxon>
        <taxon>eudicotyledons</taxon>
        <taxon>Gunneridae</taxon>
        <taxon>Pentapetalae</taxon>
        <taxon>rosids</taxon>
        <taxon>fabids</taxon>
        <taxon>Fabales</taxon>
        <taxon>Fabaceae</taxon>
        <taxon>Papilionoideae</taxon>
        <taxon>50 kb inversion clade</taxon>
        <taxon>dalbergioids sensu lato</taxon>
        <taxon>Dalbergieae</taxon>
        <taxon>Pterocarpus clade</taxon>
        <taxon>Stylosanthes</taxon>
    </lineage>
</organism>
<dbReference type="Proteomes" id="UP001341840">
    <property type="component" value="Unassembled WGS sequence"/>
</dbReference>
<evidence type="ECO:0000256" key="1">
    <source>
        <dbReference type="SAM" id="MobiDB-lite"/>
    </source>
</evidence>
<proteinExistence type="predicted"/>
<protein>
    <submittedName>
        <fullName evidence="2">Uncharacterized protein</fullName>
    </submittedName>
</protein>
<keyword evidence="3" id="KW-1185">Reference proteome</keyword>
<name>A0ABU6XTF4_9FABA</name>
<dbReference type="EMBL" id="JASCZI010212952">
    <property type="protein sequence ID" value="MED6200606.1"/>
    <property type="molecule type" value="Genomic_DNA"/>
</dbReference>
<feature type="compositionally biased region" description="Polar residues" evidence="1">
    <location>
        <begin position="109"/>
        <end position="120"/>
    </location>
</feature>
<gene>
    <name evidence="2" type="ORF">PIB30_086823</name>
</gene>
<comment type="caution">
    <text evidence="2">The sequence shown here is derived from an EMBL/GenBank/DDBJ whole genome shotgun (WGS) entry which is preliminary data.</text>
</comment>